<dbReference type="Proteomes" id="UP000829196">
    <property type="component" value="Unassembled WGS sequence"/>
</dbReference>
<keyword evidence="2" id="KW-1185">Reference proteome</keyword>
<sequence>MSYNILQKVIYQNHFFFFFYFVHKALPKSSSKTFSFDTKILPKQPLTKCLLSFGVGYENIKLYNKIVL</sequence>
<protein>
    <submittedName>
        <fullName evidence="1">Uncharacterized protein</fullName>
    </submittedName>
</protein>
<evidence type="ECO:0000313" key="2">
    <source>
        <dbReference type="Proteomes" id="UP000829196"/>
    </source>
</evidence>
<dbReference type="EMBL" id="JAGYWB010000019">
    <property type="protein sequence ID" value="KAI0488347.1"/>
    <property type="molecule type" value="Genomic_DNA"/>
</dbReference>
<gene>
    <name evidence="1" type="ORF">KFK09_028176</name>
</gene>
<organism evidence="1 2">
    <name type="scientific">Dendrobium nobile</name>
    <name type="common">Orchid</name>
    <dbReference type="NCBI Taxonomy" id="94219"/>
    <lineage>
        <taxon>Eukaryota</taxon>
        <taxon>Viridiplantae</taxon>
        <taxon>Streptophyta</taxon>
        <taxon>Embryophyta</taxon>
        <taxon>Tracheophyta</taxon>
        <taxon>Spermatophyta</taxon>
        <taxon>Magnoliopsida</taxon>
        <taxon>Liliopsida</taxon>
        <taxon>Asparagales</taxon>
        <taxon>Orchidaceae</taxon>
        <taxon>Epidendroideae</taxon>
        <taxon>Malaxideae</taxon>
        <taxon>Dendrobiinae</taxon>
        <taxon>Dendrobium</taxon>
    </lineage>
</organism>
<accession>A0A8T3A2G2</accession>
<dbReference type="AlphaFoldDB" id="A0A8T3A2G2"/>
<name>A0A8T3A2G2_DENNO</name>
<reference evidence="1" key="1">
    <citation type="journal article" date="2022" name="Front. Genet.">
        <title>Chromosome-Scale Assembly of the Dendrobium nobile Genome Provides Insights Into the Molecular Mechanism of the Biosynthesis of the Medicinal Active Ingredient of Dendrobium.</title>
        <authorList>
            <person name="Xu Q."/>
            <person name="Niu S.-C."/>
            <person name="Li K.-L."/>
            <person name="Zheng P.-J."/>
            <person name="Zhang X.-J."/>
            <person name="Jia Y."/>
            <person name="Liu Y."/>
            <person name="Niu Y.-X."/>
            <person name="Yu L.-H."/>
            <person name="Chen D.-F."/>
            <person name="Zhang G.-Q."/>
        </authorList>
    </citation>
    <scope>NUCLEOTIDE SEQUENCE</scope>
    <source>
        <tissue evidence="1">Leaf</tissue>
    </source>
</reference>
<evidence type="ECO:0000313" key="1">
    <source>
        <dbReference type="EMBL" id="KAI0488347.1"/>
    </source>
</evidence>
<proteinExistence type="predicted"/>
<comment type="caution">
    <text evidence="1">The sequence shown here is derived from an EMBL/GenBank/DDBJ whole genome shotgun (WGS) entry which is preliminary data.</text>
</comment>